<evidence type="ECO:0000313" key="3">
    <source>
        <dbReference type="Proteomes" id="UP000824136"/>
    </source>
</evidence>
<feature type="signal peptide" evidence="1">
    <location>
        <begin position="1"/>
        <end position="34"/>
    </location>
</feature>
<dbReference type="AlphaFoldDB" id="A0A9D1GTW7"/>
<proteinExistence type="predicted"/>
<sequence length="271" mass="30237">MRQTRKKFMFVSFIMAIFMMVMFPLNCMAYDVHAADNLATVVVTEPAEPIIPRDDLFVNSRASNSVRYLKLRVMLGDTYREDYSNPENEAATRVSYVDIPFISTWSIGFTESFVYIGPLPIDYCSLSITSLCTDSACGSGCNNEINNRIHHKNSIKNLNKVRNDISDSGYDIMLTLVSTPMCGVWDNHATGILGVTYPNDNYTLLTNASSISTNVRVRIMQHEICHMFSCNDGVCTSGADCIMNGGYDGRSLYTSDIWCSSCEGDFNPNAQ</sequence>
<comment type="caution">
    <text evidence="2">The sequence shown here is derived from an EMBL/GenBank/DDBJ whole genome shotgun (WGS) entry which is preliminary data.</text>
</comment>
<reference evidence="2" key="2">
    <citation type="journal article" date="2021" name="PeerJ">
        <title>Extensive microbial diversity within the chicken gut microbiome revealed by metagenomics and culture.</title>
        <authorList>
            <person name="Gilroy R."/>
            <person name="Ravi A."/>
            <person name="Getino M."/>
            <person name="Pursley I."/>
            <person name="Horton D.L."/>
            <person name="Alikhan N.F."/>
            <person name="Baker D."/>
            <person name="Gharbi K."/>
            <person name="Hall N."/>
            <person name="Watson M."/>
            <person name="Adriaenssens E.M."/>
            <person name="Foster-Nyarko E."/>
            <person name="Jarju S."/>
            <person name="Secka A."/>
            <person name="Antonio M."/>
            <person name="Oren A."/>
            <person name="Chaudhuri R.R."/>
            <person name="La Ragione R."/>
            <person name="Hildebrand F."/>
            <person name="Pallen M.J."/>
        </authorList>
    </citation>
    <scope>NUCLEOTIDE SEQUENCE</scope>
    <source>
        <strain evidence="2">CHK33-4379</strain>
    </source>
</reference>
<gene>
    <name evidence="2" type="ORF">IAC39_04820</name>
</gene>
<organism evidence="2 3">
    <name type="scientific">Candidatus Faeciplasma pullistercoris</name>
    <dbReference type="NCBI Taxonomy" id="2840800"/>
    <lineage>
        <taxon>Bacteria</taxon>
        <taxon>Bacillati</taxon>
        <taxon>Bacillota</taxon>
        <taxon>Clostridia</taxon>
        <taxon>Eubacteriales</taxon>
        <taxon>Oscillospiraceae</taxon>
        <taxon>Oscillospiraceae incertae sedis</taxon>
        <taxon>Candidatus Faeciplasma</taxon>
    </lineage>
</organism>
<evidence type="ECO:0000256" key="1">
    <source>
        <dbReference type="SAM" id="SignalP"/>
    </source>
</evidence>
<keyword evidence="1" id="KW-0732">Signal</keyword>
<evidence type="ECO:0000313" key="2">
    <source>
        <dbReference type="EMBL" id="HIT59012.1"/>
    </source>
</evidence>
<protein>
    <submittedName>
        <fullName evidence="2">Uncharacterized protein</fullName>
    </submittedName>
</protein>
<feature type="chain" id="PRO_5038701257" evidence="1">
    <location>
        <begin position="35"/>
        <end position="271"/>
    </location>
</feature>
<dbReference type="EMBL" id="DVLL01000018">
    <property type="protein sequence ID" value="HIT59012.1"/>
    <property type="molecule type" value="Genomic_DNA"/>
</dbReference>
<dbReference type="Proteomes" id="UP000824136">
    <property type="component" value="Unassembled WGS sequence"/>
</dbReference>
<accession>A0A9D1GTW7</accession>
<name>A0A9D1GTW7_9FIRM</name>
<reference evidence="2" key="1">
    <citation type="submission" date="2020-10" db="EMBL/GenBank/DDBJ databases">
        <authorList>
            <person name="Gilroy R."/>
        </authorList>
    </citation>
    <scope>NUCLEOTIDE SEQUENCE</scope>
    <source>
        <strain evidence="2">CHK33-4379</strain>
    </source>
</reference>